<evidence type="ECO:0000259" key="9">
    <source>
        <dbReference type="Pfam" id="PF00793"/>
    </source>
</evidence>
<dbReference type="GO" id="GO:0009073">
    <property type="term" value="P:aromatic amino acid family biosynthetic process"/>
    <property type="evidence" value="ECO:0007669"/>
    <property type="project" value="UniProtKB-KW"/>
</dbReference>
<dbReference type="Proteomes" id="UP000014113">
    <property type="component" value="Unassembled WGS sequence"/>
</dbReference>
<evidence type="ECO:0000313" key="10">
    <source>
        <dbReference type="EMBL" id="EOW80294.1"/>
    </source>
</evidence>
<comment type="pathway">
    <text evidence="2 8">Metabolic intermediate biosynthesis; chorismate biosynthesis; chorismate from D-erythrose 4-phosphate and phosphoenolpyruvate: step 1/7.</text>
</comment>
<accession>S1NHM8</accession>
<dbReference type="GO" id="GO:0008652">
    <property type="term" value="P:amino acid biosynthetic process"/>
    <property type="evidence" value="ECO:0007669"/>
    <property type="project" value="UniProtKB-KW"/>
</dbReference>
<dbReference type="EC" id="2.5.1.54" evidence="8"/>
<reference evidence="10 11" key="1">
    <citation type="submission" date="2013-03" db="EMBL/GenBank/DDBJ databases">
        <title>The Genome Sequence of Enterococcus columbae ATCC_51263 (PacBio/Illumina hybrid assembly).</title>
        <authorList>
            <consortium name="The Broad Institute Genomics Platform"/>
            <consortium name="The Broad Institute Genome Sequencing Center for Infectious Disease"/>
            <person name="Earl A."/>
            <person name="Russ C."/>
            <person name="Gilmore M."/>
            <person name="Surin D."/>
            <person name="Walker B."/>
            <person name="Young S."/>
            <person name="Zeng Q."/>
            <person name="Gargeya S."/>
            <person name="Fitzgerald M."/>
            <person name="Haas B."/>
            <person name="Abouelleil A."/>
            <person name="Allen A.W."/>
            <person name="Alvarado L."/>
            <person name="Arachchi H.M."/>
            <person name="Berlin A.M."/>
            <person name="Chapman S.B."/>
            <person name="Gainer-Dewar J."/>
            <person name="Goldberg J."/>
            <person name="Griggs A."/>
            <person name="Gujja S."/>
            <person name="Hansen M."/>
            <person name="Howarth C."/>
            <person name="Imamovic A."/>
            <person name="Ireland A."/>
            <person name="Larimer J."/>
            <person name="McCowan C."/>
            <person name="Murphy C."/>
            <person name="Pearson M."/>
            <person name="Poon T.W."/>
            <person name="Priest M."/>
            <person name="Roberts A."/>
            <person name="Saif S."/>
            <person name="Shea T."/>
            <person name="Sisk P."/>
            <person name="Sykes S."/>
            <person name="Wortman J."/>
            <person name="Nusbaum C."/>
            <person name="Birren B."/>
        </authorList>
    </citation>
    <scope>NUCLEOTIDE SEQUENCE [LARGE SCALE GENOMIC DNA]</scope>
    <source>
        <strain evidence="10 11">ATCC 51263</strain>
    </source>
</reference>
<evidence type="ECO:0000256" key="4">
    <source>
        <dbReference type="ARBA" id="ARBA00022605"/>
    </source>
</evidence>
<sequence>MSFEAVSKQVNLDLIKSLSCLDAKEQAFKDKRDAELKAIIKGEDQRFLLVIGPCSADNEEAVLDYAKRLAKLQEKVKDKIFIVQRVYTGKPRTNGDGYKGMLHQQDPSGETNLIRGMVAVRKLHKRVIGEAGLTTADEMLYPENLVFVDDLVSYHAVGARSVEDQQHRFVASGIDAPTGLKNPTSGNMKVLFNSLHAAQRSQEFIFSGSEVKTTGNELAHVILRGALSEQGQVIPNYHYEDLLKAVKAYKEGNYANPFIIIDTNHDNSGKQYLEQMRIVKEVLINRAWNQEIKQMVRGFMIESYIEDGRQEPGEGTYGQSITDPCLGWEKTEELVHYIYENLD</sequence>
<evidence type="ECO:0000256" key="6">
    <source>
        <dbReference type="ARBA" id="ARBA00023141"/>
    </source>
</evidence>
<dbReference type="EMBL" id="ASWJ01000009">
    <property type="protein sequence ID" value="EOW80294.1"/>
    <property type="molecule type" value="Genomic_DNA"/>
</dbReference>
<dbReference type="STRING" id="1121865.OMW_01380"/>
<dbReference type="Pfam" id="PF00793">
    <property type="entry name" value="DAHP_synth_1"/>
    <property type="match status" value="1"/>
</dbReference>
<dbReference type="RefSeq" id="WP_016183520.1">
    <property type="nucleotide sequence ID" value="NZ_JXKI01000004.1"/>
</dbReference>
<keyword evidence="6 8" id="KW-0057">Aromatic amino acid biosynthesis</keyword>
<name>S1NHM8_9ENTE</name>
<evidence type="ECO:0000256" key="3">
    <source>
        <dbReference type="ARBA" id="ARBA00007985"/>
    </source>
</evidence>
<evidence type="ECO:0000256" key="7">
    <source>
        <dbReference type="ARBA" id="ARBA00047508"/>
    </source>
</evidence>
<feature type="domain" description="DAHP synthetase I/KDSA" evidence="9">
    <location>
        <begin position="38"/>
        <end position="334"/>
    </location>
</feature>
<evidence type="ECO:0000313" key="11">
    <source>
        <dbReference type="Proteomes" id="UP000014113"/>
    </source>
</evidence>
<dbReference type="PATRIC" id="fig|1121865.3.peg.1341"/>
<evidence type="ECO:0000256" key="1">
    <source>
        <dbReference type="ARBA" id="ARBA00003726"/>
    </source>
</evidence>
<dbReference type="PIRSF" id="PIRSF001361">
    <property type="entry name" value="DAHP_synthase"/>
    <property type="match status" value="1"/>
</dbReference>
<keyword evidence="11" id="KW-1185">Reference proteome</keyword>
<proteinExistence type="inferred from homology"/>
<dbReference type="PANTHER" id="PTHR21225:SF12">
    <property type="entry name" value="PHOSPHO-2-DEHYDRO-3-DEOXYHEPTONATE ALDOLASE, TYROSINE-INHIBITED"/>
    <property type="match status" value="1"/>
</dbReference>
<gene>
    <name evidence="10" type="ORF">I568_01994</name>
</gene>
<dbReference type="GO" id="GO:0003849">
    <property type="term" value="F:3-deoxy-7-phosphoheptulonate synthase activity"/>
    <property type="evidence" value="ECO:0007669"/>
    <property type="project" value="UniProtKB-EC"/>
</dbReference>
<dbReference type="InterPro" id="IPR013785">
    <property type="entry name" value="Aldolase_TIM"/>
</dbReference>
<evidence type="ECO:0000256" key="8">
    <source>
        <dbReference type="PIRNR" id="PIRNR001361"/>
    </source>
</evidence>
<dbReference type="GO" id="GO:0005737">
    <property type="term" value="C:cytoplasm"/>
    <property type="evidence" value="ECO:0007669"/>
    <property type="project" value="TreeGrafter"/>
</dbReference>
<dbReference type="NCBIfam" id="TIGR00034">
    <property type="entry name" value="aroFGH"/>
    <property type="match status" value="1"/>
</dbReference>
<dbReference type="NCBIfam" id="NF009395">
    <property type="entry name" value="PRK12755.1"/>
    <property type="match status" value="1"/>
</dbReference>
<dbReference type="PANTHER" id="PTHR21225">
    <property type="entry name" value="PHOSPHO-2-DEHYDRO-3-DEOXYHEPTONATE ALDOLASE DAHP SYNTHETASE"/>
    <property type="match status" value="1"/>
</dbReference>
<organism evidence="10 11">
    <name type="scientific">Enterococcus columbae DSM 7374 = ATCC 51263</name>
    <dbReference type="NCBI Taxonomy" id="1121865"/>
    <lineage>
        <taxon>Bacteria</taxon>
        <taxon>Bacillati</taxon>
        <taxon>Bacillota</taxon>
        <taxon>Bacilli</taxon>
        <taxon>Lactobacillales</taxon>
        <taxon>Enterococcaceae</taxon>
        <taxon>Enterococcus</taxon>
    </lineage>
</organism>
<keyword evidence="5 8" id="KW-0808">Transferase</keyword>
<protein>
    <recommendedName>
        <fullName evidence="8">Phospho-2-dehydro-3-deoxyheptonate aldolase</fullName>
        <ecNumber evidence="8">2.5.1.54</ecNumber>
    </recommendedName>
</protein>
<dbReference type="OrthoDB" id="9807331at2"/>
<dbReference type="InterPro" id="IPR006218">
    <property type="entry name" value="DAHP1/KDSA"/>
</dbReference>
<keyword evidence="4 8" id="KW-0028">Amino-acid biosynthesis</keyword>
<dbReference type="AlphaFoldDB" id="S1NHM8"/>
<comment type="similarity">
    <text evidence="3 8">Belongs to the class-I DAHP synthase family.</text>
</comment>
<comment type="function">
    <text evidence="1 8">Stereospecific condensation of phosphoenolpyruvate (PEP) and D-erythrose-4-phosphate (E4P) giving rise to 3-deoxy-D-arabino-heptulosonate-7-phosphate (DAHP).</text>
</comment>
<dbReference type="SUPFAM" id="SSF51569">
    <property type="entry name" value="Aldolase"/>
    <property type="match status" value="1"/>
</dbReference>
<evidence type="ECO:0000256" key="5">
    <source>
        <dbReference type="ARBA" id="ARBA00022679"/>
    </source>
</evidence>
<dbReference type="GO" id="GO:0009423">
    <property type="term" value="P:chorismate biosynthetic process"/>
    <property type="evidence" value="ECO:0007669"/>
    <property type="project" value="UniProtKB-UniPathway"/>
</dbReference>
<dbReference type="Gene3D" id="3.20.20.70">
    <property type="entry name" value="Aldolase class I"/>
    <property type="match status" value="1"/>
</dbReference>
<comment type="caution">
    <text evidence="10">The sequence shown here is derived from an EMBL/GenBank/DDBJ whole genome shotgun (WGS) entry which is preliminary data.</text>
</comment>
<dbReference type="UniPathway" id="UPA00053">
    <property type="reaction ID" value="UER00084"/>
</dbReference>
<dbReference type="eggNOG" id="COG0722">
    <property type="taxonomic scope" value="Bacteria"/>
</dbReference>
<comment type="catalytic activity">
    <reaction evidence="7 8">
        <text>D-erythrose 4-phosphate + phosphoenolpyruvate + H2O = 7-phospho-2-dehydro-3-deoxy-D-arabino-heptonate + phosphate</text>
        <dbReference type="Rhea" id="RHEA:14717"/>
        <dbReference type="ChEBI" id="CHEBI:15377"/>
        <dbReference type="ChEBI" id="CHEBI:16897"/>
        <dbReference type="ChEBI" id="CHEBI:43474"/>
        <dbReference type="ChEBI" id="CHEBI:58394"/>
        <dbReference type="ChEBI" id="CHEBI:58702"/>
        <dbReference type="EC" id="2.5.1.54"/>
    </reaction>
</comment>
<evidence type="ECO:0000256" key="2">
    <source>
        <dbReference type="ARBA" id="ARBA00004688"/>
    </source>
</evidence>
<dbReference type="InterPro" id="IPR006219">
    <property type="entry name" value="DAHP_synth_1"/>
</dbReference>